<proteinExistence type="inferred from homology"/>
<evidence type="ECO:0000256" key="1">
    <source>
        <dbReference type="ARBA" id="ARBA00007626"/>
    </source>
</evidence>
<feature type="repeat" description="PPR" evidence="3">
    <location>
        <begin position="334"/>
        <end position="368"/>
    </location>
</feature>
<dbReference type="Gene3D" id="1.25.40.10">
    <property type="entry name" value="Tetratricopeptide repeat domain"/>
    <property type="match status" value="6"/>
</dbReference>
<dbReference type="Proteomes" id="UP000823749">
    <property type="component" value="Chromosome 4"/>
</dbReference>
<dbReference type="PROSITE" id="PS51375">
    <property type="entry name" value="PPR"/>
    <property type="match status" value="12"/>
</dbReference>
<dbReference type="FunFam" id="1.25.40.10:FF:000558">
    <property type="entry name" value="Pentatricopeptide repeat-containing protein At5g39710"/>
    <property type="match status" value="1"/>
</dbReference>
<feature type="repeat" description="PPR" evidence="3">
    <location>
        <begin position="404"/>
        <end position="438"/>
    </location>
</feature>
<dbReference type="InterPro" id="IPR002885">
    <property type="entry name" value="PPR_rpt"/>
</dbReference>
<accession>A0AAV6KIS1</accession>
<dbReference type="PANTHER" id="PTHR46128">
    <property type="entry name" value="MITOCHONDRIAL GROUP I INTRON SPLICING FACTOR CCM1"/>
    <property type="match status" value="1"/>
</dbReference>
<name>A0AAV6KIS1_9ERIC</name>
<feature type="repeat" description="PPR" evidence="3">
    <location>
        <begin position="194"/>
        <end position="228"/>
    </location>
</feature>
<evidence type="ECO:0000313" key="5">
    <source>
        <dbReference type="Proteomes" id="UP000823749"/>
    </source>
</evidence>
<organism evidence="4 5">
    <name type="scientific">Rhododendron griersonianum</name>
    <dbReference type="NCBI Taxonomy" id="479676"/>
    <lineage>
        <taxon>Eukaryota</taxon>
        <taxon>Viridiplantae</taxon>
        <taxon>Streptophyta</taxon>
        <taxon>Embryophyta</taxon>
        <taxon>Tracheophyta</taxon>
        <taxon>Spermatophyta</taxon>
        <taxon>Magnoliopsida</taxon>
        <taxon>eudicotyledons</taxon>
        <taxon>Gunneridae</taxon>
        <taxon>Pentapetalae</taxon>
        <taxon>asterids</taxon>
        <taxon>Ericales</taxon>
        <taxon>Ericaceae</taxon>
        <taxon>Ericoideae</taxon>
        <taxon>Rhodoreae</taxon>
        <taxon>Rhododendron</taxon>
    </lineage>
</organism>
<evidence type="ECO:0000256" key="3">
    <source>
        <dbReference type="PROSITE-ProRule" id="PRU00708"/>
    </source>
</evidence>
<keyword evidence="5" id="KW-1185">Reference proteome</keyword>
<feature type="repeat" description="PPR" evidence="3">
    <location>
        <begin position="369"/>
        <end position="403"/>
    </location>
</feature>
<evidence type="ECO:0000313" key="4">
    <source>
        <dbReference type="EMBL" id="KAG5552448.1"/>
    </source>
</evidence>
<dbReference type="PANTHER" id="PTHR46128:SF51">
    <property type="entry name" value="PENTACOTRIPEPTIDE-REPEAT REGION OF PRORP DOMAIN-CONTAINING PROTEIN"/>
    <property type="match status" value="1"/>
</dbReference>
<dbReference type="EMBL" id="JACTNZ010000004">
    <property type="protein sequence ID" value="KAG5552448.1"/>
    <property type="molecule type" value="Genomic_DNA"/>
</dbReference>
<feature type="repeat" description="PPR" evidence="3">
    <location>
        <begin position="229"/>
        <end position="263"/>
    </location>
</feature>
<evidence type="ECO:0000256" key="2">
    <source>
        <dbReference type="ARBA" id="ARBA00022737"/>
    </source>
</evidence>
<keyword evidence="2" id="KW-0677">Repeat</keyword>
<dbReference type="SUPFAM" id="SSF54211">
    <property type="entry name" value="Ribosomal protein S5 domain 2-like"/>
    <property type="match status" value="1"/>
</dbReference>
<feature type="repeat" description="PPR" evidence="3">
    <location>
        <begin position="439"/>
        <end position="473"/>
    </location>
</feature>
<feature type="repeat" description="PPR" evidence="3">
    <location>
        <begin position="557"/>
        <end position="591"/>
    </location>
</feature>
<protein>
    <recommendedName>
        <fullName evidence="6">Pentatricopeptide repeat-containing protein</fullName>
    </recommendedName>
</protein>
<sequence length="863" mass="96223">MKLHDLLLRKISRLNSSTPKPHHIHIPPLSTAKLLDIITTSNPMEPALEKVAPVLLPAVVNSVLKEIKNPQLGFRFFVWAARRRNFRLWVSFDFIVDMLVEENGFELYWKTLEQLKGCGISIPSDSFTVLIAGYRKVRMGEKAVEAFGRMYKDFDCQPDLHAYNVVLHVMVEKEVILLALAIYSVMLKSNCAPNCATYTTLIDGLCKSGKTEDALRLFDEMTLRGIQPNRITYTAILSGLCQAKRADEAGRLFNTMISSGCSPDQITYYALLDGFCKLGEFDKAFTLSRFLKKNGCVLGIKAYSSLIDGLFRARMFKEAHELFQKMSEENITPDLILYTIMIRGLSDAGRVKDAWNLLRLMTERGVAPDTYCYNTLIKGFCDMGLLAKARSLKLEISKHDCFPDTFTHTILICGMCKNGLVGEAREIFNEMEKVGCLPSVVTFNALIDGLCKVGELEEAHLLFYKMEVGRNPSLFLRLSQGQNRVLDSASLQTMVERLCDSGAVLKAYKLLKQLADSGVLPNITTYNILINCFSKAGNINGAFKMFKELQLKGHLPDSVTYATLIDGLQRVDREEDAFVVFEQMMKKGCTPSSAVYKSLMTWSCRRKKVSVACSIWMKYLMSLPGREEEAIKAAEEYFERGELDKAVRGLLEWESKFVDFDSAPYTILLIGLCQAGKSDEALKVFSILVEWGINVSAPSCVTLIRSLCTEHNLDQAINVFCYTMEKEAKIGCTNMLAAIKMEIISSTTESADEGCIVIDFHMPPICSPIVISGMINLMVSGKAAWMAYLDTHCLNAGGALFDTALLLAVAAFSHCTYLDHSSHIVRTPRLASHVCVEALANVPDVVVSQNGSSGIRKEILEIH</sequence>
<feature type="repeat" description="PPR" evidence="3">
    <location>
        <begin position="661"/>
        <end position="695"/>
    </location>
</feature>
<dbReference type="Pfam" id="PF12854">
    <property type="entry name" value="PPR_1"/>
    <property type="match status" value="1"/>
</dbReference>
<comment type="similarity">
    <text evidence="1">Belongs to the PPR family. P subfamily.</text>
</comment>
<dbReference type="InterPro" id="IPR011990">
    <property type="entry name" value="TPR-like_helical_dom_sf"/>
</dbReference>
<dbReference type="AlphaFoldDB" id="A0AAV6KIS1"/>
<dbReference type="InterPro" id="IPR027408">
    <property type="entry name" value="PNPase/RNase_PH_dom_sf"/>
</dbReference>
<dbReference type="InterPro" id="IPR050872">
    <property type="entry name" value="PPR_P_subfamily"/>
</dbReference>
<feature type="repeat" description="PPR" evidence="3">
    <location>
        <begin position="522"/>
        <end position="556"/>
    </location>
</feature>
<evidence type="ECO:0008006" key="6">
    <source>
        <dbReference type="Google" id="ProtNLM"/>
    </source>
</evidence>
<feature type="repeat" description="PPR" evidence="3">
    <location>
        <begin position="264"/>
        <end position="298"/>
    </location>
</feature>
<comment type="caution">
    <text evidence="4">The sequence shown here is derived from an EMBL/GenBank/DDBJ whole genome shotgun (WGS) entry which is preliminary data.</text>
</comment>
<reference evidence="4" key="1">
    <citation type="submission" date="2020-08" db="EMBL/GenBank/DDBJ databases">
        <title>Plant Genome Project.</title>
        <authorList>
            <person name="Zhang R.-G."/>
        </authorList>
    </citation>
    <scope>NUCLEOTIDE SEQUENCE</scope>
    <source>
        <strain evidence="4">WSP0</strain>
        <tissue evidence="4">Leaf</tissue>
    </source>
</reference>
<feature type="repeat" description="PPR" evidence="3">
    <location>
        <begin position="487"/>
        <end position="521"/>
    </location>
</feature>
<feature type="repeat" description="PPR" evidence="3">
    <location>
        <begin position="299"/>
        <end position="333"/>
    </location>
</feature>
<dbReference type="NCBIfam" id="TIGR00756">
    <property type="entry name" value="PPR"/>
    <property type="match status" value="12"/>
</dbReference>
<dbReference type="Gene3D" id="3.30.230.70">
    <property type="entry name" value="GHMP Kinase, N-terminal domain"/>
    <property type="match status" value="1"/>
</dbReference>
<dbReference type="Pfam" id="PF01535">
    <property type="entry name" value="PPR"/>
    <property type="match status" value="3"/>
</dbReference>
<gene>
    <name evidence="4" type="ORF">RHGRI_010503</name>
</gene>
<dbReference type="Pfam" id="PF13041">
    <property type="entry name" value="PPR_2"/>
    <property type="match status" value="4"/>
</dbReference>
<dbReference type="InterPro" id="IPR020568">
    <property type="entry name" value="Ribosomal_Su5_D2-typ_SF"/>
</dbReference>